<evidence type="ECO:0000313" key="2">
    <source>
        <dbReference type="Proteomes" id="UP000321331"/>
    </source>
</evidence>
<gene>
    <name evidence="1" type="ORF">FocTR4_00014993</name>
</gene>
<name>A0A5C6SUU6_FUSOC</name>
<protein>
    <submittedName>
        <fullName evidence="1">Uncharacterized protein</fullName>
    </submittedName>
</protein>
<dbReference type="PANTHER" id="PTHR43040:SF1">
    <property type="entry name" value="RIBONUCLEASE D"/>
    <property type="match status" value="1"/>
</dbReference>
<dbReference type="PANTHER" id="PTHR43040">
    <property type="entry name" value="RIBONUCLEASE D"/>
    <property type="match status" value="1"/>
</dbReference>
<organism evidence="1 2">
    <name type="scientific">Fusarium oxysporum f. sp. cubense</name>
    <dbReference type="NCBI Taxonomy" id="61366"/>
    <lineage>
        <taxon>Eukaryota</taxon>
        <taxon>Fungi</taxon>
        <taxon>Dikarya</taxon>
        <taxon>Ascomycota</taxon>
        <taxon>Pezizomycotina</taxon>
        <taxon>Sordariomycetes</taxon>
        <taxon>Hypocreomycetidae</taxon>
        <taxon>Hypocreales</taxon>
        <taxon>Nectriaceae</taxon>
        <taxon>Fusarium</taxon>
        <taxon>Fusarium oxysporum species complex</taxon>
    </lineage>
</organism>
<sequence>FLPRPLNAEAEKYCINGFVHLPALQDTYTKRINRQWRKKAMHESARRVVEACSPEYKPQSQNKRLGPWGSGSGIKTLTMDKWLEKYDEDRMDRLDKEIFDNDDDSRRVWEN</sequence>
<feature type="non-terminal residue" evidence="1">
    <location>
        <position position="1"/>
    </location>
</feature>
<comment type="caution">
    <text evidence="1">The sequence shown here is derived from an EMBL/GenBank/DDBJ whole genome shotgun (WGS) entry which is preliminary data.</text>
</comment>
<evidence type="ECO:0000313" key="1">
    <source>
        <dbReference type="EMBL" id="TXC02377.1"/>
    </source>
</evidence>
<proteinExistence type="predicted"/>
<dbReference type="Proteomes" id="UP000321331">
    <property type="component" value="Unassembled WGS sequence"/>
</dbReference>
<accession>A0A5C6SUU6</accession>
<dbReference type="EMBL" id="VMNF01000008">
    <property type="protein sequence ID" value="TXC02377.1"/>
    <property type="molecule type" value="Genomic_DNA"/>
</dbReference>
<reference evidence="1 2" key="1">
    <citation type="submission" date="2019-07" db="EMBL/GenBank/DDBJ databases">
        <title>The First High-Quality Draft Genome Sequence of the Causal Agent of the Current Panama Disease Epidemic.</title>
        <authorList>
            <person name="Warmington R.J."/>
            <person name="Kay W."/>
            <person name="Jeffries A."/>
            <person name="Bebber D."/>
            <person name="Moore K."/>
            <person name="Studholme D.J."/>
        </authorList>
    </citation>
    <scope>NUCLEOTIDE SEQUENCE [LARGE SCALE GENOMIC DNA]</scope>
    <source>
        <strain evidence="1 2">TR4</strain>
    </source>
</reference>
<dbReference type="AlphaFoldDB" id="A0A5C6SUU6"/>